<name>A0A8J5BYC3_ZINOF</name>
<accession>A0A8J5BYC3</accession>
<protein>
    <submittedName>
        <fullName evidence="1">Uncharacterized protein</fullName>
    </submittedName>
</protein>
<keyword evidence="2" id="KW-1185">Reference proteome</keyword>
<dbReference type="AlphaFoldDB" id="A0A8J5BYC3"/>
<sequence>MLSEVHKYKLITPSVLSEGLRGSSSLLLSSSEGQGGANISGSDDSIAFEQEVMKLMETNVTSVMQLLQNKGFCVLPVGLTTTISIDKGTSTVVSPDARKLMIRHSSTVNRCDGTLVKEEAHQLDDKARLSNSSTLHVFWFEPEFEWVLGGVGWKAFGSNISGSSLVRSLVVAGKVLRLVWELGLWFDFMWLITDLDSCLDSRWSFLLEQQPLSPTESLVQQP</sequence>
<gene>
    <name evidence="1" type="ORF">ZIOFF_073266</name>
</gene>
<dbReference type="Proteomes" id="UP000734854">
    <property type="component" value="Unassembled WGS sequence"/>
</dbReference>
<reference evidence="1 2" key="1">
    <citation type="submission" date="2020-08" db="EMBL/GenBank/DDBJ databases">
        <title>Plant Genome Project.</title>
        <authorList>
            <person name="Zhang R.-G."/>
        </authorList>
    </citation>
    <scope>NUCLEOTIDE SEQUENCE [LARGE SCALE GENOMIC DNA]</scope>
    <source>
        <tissue evidence="1">Rhizome</tissue>
    </source>
</reference>
<evidence type="ECO:0000313" key="2">
    <source>
        <dbReference type="Proteomes" id="UP000734854"/>
    </source>
</evidence>
<dbReference type="EMBL" id="JACMSC010000022">
    <property type="protein sequence ID" value="KAG6468578.1"/>
    <property type="molecule type" value="Genomic_DNA"/>
</dbReference>
<organism evidence="1 2">
    <name type="scientific">Zingiber officinale</name>
    <name type="common">Ginger</name>
    <name type="synonym">Amomum zingiber</name>
    <dbReference type="NCBI Taxonomy" id="94328"/>
    <lineage>
        <taxon>Eukaryota</taxon>
        <taxon>Viridiplantae</taxon>
        <taxon>Streptophyta</taxon>
        <taxon>Embryophyta</taxon>
        <taxon>Tracheophyta</taxon>
        <taxon>Spermatophyta</taxon>
        <taxon>Magnoliopsida</taxon>
        <taxon>Liliopsida</taxon>
        <taxon>Zingiberales</taxon>
        <taxon>Zingiberaceae</taxon>
        <taxon>Zingiber</taxon>
    </lineage>
</organism>
<comment type="caution">
    <text evidence="1">The sequence shown here is derived from an EMBL/GenBank/DDBJ whole genome shotgun (WGS) entry which is preliminary data.</text>
</comment>
<evidence type="ECO:0000313" key="1">
    <source>
        <dbReference type="EMBL" id="KAG6468578.1"/>
    </source>
</evidence>
<proteinExistence type="predicted"/>